<dbReference type="InterPro" id="IPR001077">
    <property type="entry name" value="COMT_C"/>
</dbReference>
<dbReference type="Pfam" id="PF08100">
    <property type="entry name" value="Dimerisation"/>
    <property type="match status" value="1"/>
</dbReference>
<evidence type="ECO:0000313" key="7">
    <source>
        <dbReference type="Proteomes" id="UP000734854"/>
    </source>
</evidence>
<dbReference type="PROSITE" id="PS51683">
    <property type="entry name" value="SAM_OMT_II"/>
    <property type="match status" value="1"/>
</dbReference>
<keyword evidence="2" id="KW-0808">Transferase</keyword>
<dbReference type="EMBL" id="JACMSC010000022">
    <property type="protein sequence ID" value="KAG6468213.1"/>
    <property type="molecule type" value="Genomic_DNA"/>
</dbReference>
<keyword evidence="7" id="KW-1185">Reference proteome</keyword>
<evidence type="ECO:0000259" key="5">
    <source>
        <dbReference type="Pfam" id="PF08100"/>
    </source>
</evidence>
<keyword evidence="3" id="KW-0949">S-adenosyl-L-methionine</keyword>
<protein>
    <submittedName>
        <fullName evidence="6">Uncharacterized protein</fullName>
    </submittedName>
</protein>
<proteinExistence type="predicted"/>
<dbReference type="Pfam" id="PF00891">
    <property type="entry name" value="Methyltransf_2"/>
    <property type="match status" value="1"/>
</dbReference>
<dbReference type="InterPro" id="IPR012967">
    <property type="entry name" value="COMT_dimerisation"/>
</dbReference>
<evidence type="ECO:0000259" key="4">
    <source>
        <dbReference type="Pfam" id="PF00891"/>
    </source>
</evidence>
<accession>A0A8J5BVD2</accession>
<dbReference type="FunFam" id="1.10.10.10:FF:000357">
    <property type="entry name" value="Caffeic acid 3-O-methyltransferase"/>
    <property type="match status" value="1"/>
</dbReference>
<evidence type="ECO:0000256" key="1">
    <source>
        <dbReference type="ARBA" id="ARBA00022603"/>
    </source>
</evidence>
<dbReference type="GO" id="GO:0046983">
    <property type="term" value="F:protein dimerization activity"/>
    <property type="evidence" value="ECO:0007669"/>
    <property type="project" value="InterPro"/>
</dbReference>
<dbReference type="GO" id="GO:0008171">
    <property type="term" value="F:O-methyltransferase activity"/>
    <property type="evidence" value="ECO:0007669"/>
    <property type="project" value="InterPro"/>
</dbReference>
<keyword evidence="1" id="KW-0489">Methyltransferase</keyword>
<gene>
    <name evidence="6" type="ORF">ZIOFF_072785</name>
</gene>
<organism evidence="6 7">
    <name type="scientific">Zingiber officinale</name>
    <name type="common">Ginger</name>
    <name type="synonym">Amomum zingiber</name>
    <dbReference type="NCBI Taxonomy" id="94328"/>
    <lineage>
        <taxon>Eukaryota</taxon>
        <taxon>Viridiplantae</taxon>
        <taxon>Streptophyta</taxon>
        <taxon>Embryophyta</taxon>
        <taxon>Tracheophyta</taxon>
        <taxon>Spermatophyta</taxon>
        <taxon>Magnoliopsida</taxon>
        <taxon>Liliopsida</taxon>
        <taxon>Zingiberales</taxon>
        <taxon>Zingiberaceae</taxon>
        <taxon>Zingiber</taxon>
    </lineage>
</organism>
<feature type="domain" description="O-methyltransferase C-terminal" evidence="4">
    <location>
        <begin position="140"/>
        <end position="345"/>
    </location>
</feature>
<dbReference type="Proteomes" id="UP000734854">
    <property type="component" value="Unassembled WGS sequence"/>
</dbReference>
<evidence type="ECO:0000313" key="6">
    <source>
        <dbReference type="EMBL" id="KAG6468213.1"/>
    </source>
</evidence>
<dbReference type="GO" id="GO:0032259">
    <property type="term" value="P:methylation"/>
    <property type="evidence" value="ECO:0007669"/>
    <property type="project" value="UniProtKB-KW"/>
</dbReference>
<dbReference type="AlphaFoldDB" id="A0A8J5BVD2"/>
<dbReference type="PIRSF" id="PIRSF005739">
    <property type="entry name" value="O-mtase"/>
    <property type="match status" value="1"/>
</dbReference>
<dbReference type="InterPro" id="IPR016461">
    <property type="entry name" value="COMT-like"/>
</dbReference>
<feature type="domain" description="O-methyltransferase dimerisation" evidence="5">
    <location>
        <begin position="28"/>
        <end position="115"/>
    </location>
</feature>
<name>A0A8J5BVD2_ZINOF</name>
<dbReference type="SMR" id="A0A8J5BVD2"/>
<sequence>MGSNAAEAASAFQLTPEEDDEACVRARQLTTGAVLPMVLKTAIELGLLQMLVDAGPTAALGPDEIAARLPTQNPSAPDMIDRILRLLAANDIVRCAAAEGGLRKYSPAPICKYLTDNAAAAGSMGNLVLMHQDKVMINIWHGLKEAILNGGHPVLAAYGMTTFEYQAGDPRFNKVFNNAMKSVSSLVVKHLLPKYNGFDGVGVLVDVGGNVGGNIHMITCFHPHIKGINFDLPHIIAGAPPLPGVEHRGGDMFESVPAGDAIFLKLILHDWSDELCVKLLKNCWKSLPEKGKVIVVEAVVPAVPDSSAKSKVILQLDLCMMAYNVGGKERTEEEFRALAVAAGFRGFNLSPVFADSFVMEFIK</sequence>
<dbReference type="OrthoDB" id="1606438at2759"/>
<evidence type="ECO:0000256" key="2">
    <source>
        <dbReference type="ARBA" id="ARBA00022679"/>
    </source>
</evidence>
<evidence type="ECO:0000256" key="3">
    <source>
        <dbReference type="ARBA" id="ARBA00022691"/>
    </source>
</evidence>
<dbReference type="PANTHER" id="PTHR11746">
    <property type="entry name" value="O-METHYLTRANSFERASE"/>
    <property type="match status" value="1"/>
</dbReference>
<comment type="caution">
    <text evidence="6">The sequence shown here is derived from an EMBL/GenBank/DDBJ whole genome shotgun (WGS) entry which is preliminary data.</text>
</comment>
<reference evidence="6 7" key="1">
    <citation type="submission" date="2020-08" db="EMBL/GenBank/DDBJ databases">
        <title>Plant Genome Project.</title>
        <authorList>
            <person name="Zhang R.-G."/>
        </authorList>
    </citation>
    <scope>NUCLEOTIDE SEQUENCE [LARGE SCALE GENOMIC DNA]</scope>
    <source>
        <tissue evidence="6">Rhizome</tissue>
    </source>
</reference>